<evidence type="ECO:0000256" key="1">
    <source>
        <dbReference type="ARBA" id="ARBA00001462"/>
    </source>
</evidence>
<evidence type="ECO:0000256" key="2">
    <source>
        <dbReference type="ARBA" id="ARBA00004834"/>
    </source>
</evidence>
<dbReference type="OMA" id="GETSPKW"/>
<dbReference type="UniPathway" id="UPA00667"/>
<dbReference type="Gene3D" id="3.20.20.80">
    <property type="entry name" value="Glycosidases"/>
    <property type="match status" value="1"/>
</dbReference>
<evidence type="ECO:0000313" key="11">
    <source>
        <dbReference type="Proteomes" id="UP000018144"/>
    </source>
</evidence>
<dbReference type="Pfam" id="PF06964">
    <property type="entry name" value="Alpha-L-AF_C"/>
    <property type="match status" value="1"/>
</dbReference>
<evidence type="ECO:0000259" key="9">
    <source>
        <dbReference type="SMART" id="SM00813"/>
    </source>
</evidence>
<protein>
    <recommendedName>
        <fullName evidence="4">non-reducing end alpha-L-arabinofuranosidase</fullName>
        <ecNumber evidence="4">3.2.1.55</ecNumber>
    </recommendedName>
</protein>
<dbReference type="PANTHER" id="PTHR43576:SF3">
    <property type="entry name" value="ALPHA-L-ARABINOFURANOSIDASE C"/>
    <property type="match status" value="1"/>
</dbReference>
<dbReference type="eggNOG" id="ENOG502QRW4">
    <property type="taxonomic scope" value="Eukaryota"/>
</dbReference>
<evidence type="ECO:0000256" key="6">
    <source>
        <dbReference type="ARBA" id="ARBA00023277"/>
    </source>
</evidence>
<comment type="function">
    <text evidence="8">Alpha-L-arabinofuranosidase involved in the degradation of arabinoxylan, a major component of plant hemicellulose. Acts only on small linear 1,5-alpha-linked L-arabinofuranosyl oligosaccharides.</text>
</comment>
<dbReference type="Proteomes" id="UP000018144">
    <property type="component" value="Unassembled WGS sequence"/>
</dbReference>
<dbReference type="EC" id="3.2.1.55" evidence="4"/>
<gene>
    <name evidence="10" type="ORF">PCON_10433</name>
</gene>
<evidence type="ECO:0000256" key="3">
    <source>
        <dbReference type="ARBA" id="ARBA00007186"/>
    </source>
</evidence>
<reference evidence="10 11" key="1">
    <citation type="journal article" date="2013" name="PLoS Genet.">
        <title>The genome and development-dependent transcriptomes of Pyronema confluens: a window into fungal evolution.</title>
        <authorList>
            <person name="Traeger S."/>
            <person name="Altegoer F."/>
            <person name="Freitag M."/>
            <person name="Gabaldon T."/>
            <person name="Kempken F."/>
            <person name="Kumar A."/>
            <person name="Marcet-Houben M."/>
            <person name="Poggeler S."/>
            <person name="Stajich J.E."/>
            <person name="Nowrousian M."/>
        </authorList>
    </citation>
    <scope>NUCLEOTIDE SEQUENCE [LARGE SCALE GENOMIC DNA]</scope>
    <source>
        <strain evidence="11">CBS 100304</strain>
        <tissue evidence="10">Vegetative mycelium</tissue>
    </source>
</reference>
<dbReference type="GO" id="GO:0046556">
    <property type="term" value="F:alpha-L-arabinofuranosidase activity"/>
    <property type="evidence" value="ECO:0007669"/>
    <property type="project" value="UniProtKB-EC"/>
</dbReference>
<evidence type="ECO:0000256" key="4">
    <source>
        <dbReference type="ARBA" id="ARBA00012670"/>
    </source>
</evidence>
<dbReference type="InterPro" id="IPR013780">
    <property type="entry name" value="Glyco_hydro_b"/>
</dbReference>
<dbReference type="GO" id="GO:0046373">
    <property type="term" value="P:L-arabinose metabolic process"/>
    <property type="evidence" value="ECO:0007669"/>
    <property type="project" value="InterPro"/>
</dbReference>
<accession>U4LGH6</accession>
<dbReference type="SUPFAM" id="SSF51445">
    <property type="entry name" value="(Trans)glycosidases"/>
    <property type="match status" value="1"/>
</dbReference>
<dbReference type="PANTHER" id="PTHR43576">
    <property type="entry name" value="ALPHA-L-ARABINOFURANOSIDASE C-RELATED"/>
    <property type="match status" value="1"/>
</dbReference>
<dbReference type="Pfam" id="PF22848">
    <property type="entry name" value="ASD1_dom"/>
    <property type="match status" value="1"/>
</dbReference>
<name>U4LGH6_PYROM</name>
<dbReference type="AlphaFoldDB" id="U4LGH6"/>
<sequence length="499" mass="56525">MTTFTASTDGSAAISIDPNRLLSPIADEIYSGFTEHMGRCIYGGLYDRGSPLSDSNGFRKDVIECFKELNCPVVRYPGGNFVATYHWYEGIGPVEKRPKRPELAWNGVETNAFGTDEFMKWCKAVGTQPYLCLNMGTGTLDEALGWLEYCNGERDTYWANLRRANGHKEPYRVQYWALGNECYGEWQVEQSTKEDYAKKAYQWAKALKLMDPSICLILCGELGYVEWDRYVLGECIKWIDMHSIHMYTADKEHMANATGPLAGERAIEICASLIDMARIKSGVEKRPKICFDEWNIWDPVRAPGDKGAEELYTVSDMLAMGVWCNVFIRQSKYLGMTNIAQSVNVISPLMTTKTGLVKQTTWWVYLLFAKYMRGTTLGVHLKCGKYDGRTNPKFIQSTMDTPWLDVSAAVNDGYINLAVVNLHPEEEITVDLHGIPDGTEIQEFLVTGKSLDDVNTEEKTTVKIVENTGIWGSEYSNNWIFPKHSFVLLRWSIEVVDSE</sequence>
<feature type="domain" description="Alpha-L-arabinofuranosidase C-terminal" evidence="9">
    <location>
        <begin position="292"/>
        <end position="485"/>
    </location>
</feature>
<evidence type="ECO:0000256" key="5">
    <source>
        <dbReference type="ARBA" id="ARBA00022801"/>
    </source>
</evidence>
<comment type="pathway">
    <text evidence="2">Glycan metabolism; L-arabinan degradation.</text>
</comment>
<comment type="similarity">
    <text evidence="3">Belongs to the glycosyl hydrolase 51 family.</text>
</comment>
<keyword evidence="6" id="KW-0119">Carbohydrate metabolism</keyword>
<dbReference type="EMBL" id="HF935567">
    <property type="protein sequence ID" value="CCX10839.1"/>
    <property type="molecule type" value="Genomic_DNA"/>
</dbReference>
<comment type="catalytic activity">
    <reaction evidence="1">
        <text>Hydrolysis of terminal non-reducing alpha-L-arabinofuranoside residues in alpha-L-arabinosides.</text>
        <dbReference type="EC" id="3.2.1.55"/>
    </reaction>
</comment>
<evidence type="ECO:0000313" key="10">
    <source>
        <dbReference type="EMBL" id="CCX10839.1"/>
    </source>
</evidence>
<dbReference type="STRING" id="1076935.U4LGH6"/>
<keyword evidence="11" id="KW-1185">Reference proteome</keyword>
<proteinExistence type="inferred from homology"/>
<dbReference type="SMART" id="SM00813">
    <property type="entry name" value="Alpha-L-AF_C"/>
    <property type="match status" value="1"/>
</dbReference>
<dbReference type="Gene3D" id="2.60.40.1180">
    <property type="entry name" value="Golgi alpha-mannosidase II"/>
    <property type="match status" value="1"/>
</dbReference>
<organism evidence="10 11">
    <name type="scientific">Pyronema omphalodes (strain CBS 100304)</name>
    <name type="common">Pyronema confluens</name>
    <dbReference type="NCBI Taxonomy" id="1076935"/>
    <lineage>
        <taxon>Eukaryota</taxon>
        <taxon>Fungi</taxon>
        <taxon>Dikarya</taxon>
        <taxon>Ascomycota</taxon>
        <taxon>Pezizomycotina</taxon>
        <taxon>Pezizomycetes</taxon>
        <taxon>Pezizales</taxon>
        <taxon>Pyronemataceae</taxon>
        <taxon>Pyronema</taxon>
    </lineage>
</organism>
<dbReference type="InterPro" id="IPR010720">
    <property type="entry name" value="Alpha-L-AF_C"/>
</dbReference>
<keyword evidence="5" id="KW-0378">Hydrolase</keyword>
<dbReference type="GO" id="GO:0031222">
    <property type="term" value="P:arabinan catabolic process"/>
    <property type="evidence" value="ECO:0007669"/>
    <property type="project" value="UniProtKB-UniPathway"/>
</dbReference>
<keyword evidence="7" id="KW-0326">Glycosidase</keyword>
<dbReference type="OrthoDB" id="3032304at2759"/>
<dbReference type="SUPFAM" id="SSF51011">
    <property type="entry name" value="Glycosyl hydrolase domain"/>
    <property type="match status" value="1"/>
</dbReference>
<evidence type="ECO:0000256" key="8">
    <source>
        <dbReference type="ARBA" id="ARBA00037415"/>
    </source>
</evidence>
<dbReference type="InterPro" id="IPR017853">
    <property type="entry name" value="GH"/>
</dbReference>
<evidence type="ECO:0000256" key="7">
    <source>
        <dbReference type="ARBA" id="ARBA00023295"/>
    </source>
</evidence>
<dbReference type="InterPro" id="IPR055235">
    <property type="entry name" value="ASD1_cat"/>
</dbReference>